<feature type="transmembrane region" description="Helical" evidence="9">
    <location>
        <begin position="12"/>
        <end position="32"/>
    </location>
</feature>
<evidence type="ECO:0000256" key="3">
    <source>
        <dbReference type="ARBA" id="ARBA00022448"/>
    </source>
</evidence>
<feature type="transmembrane region" description="Helical" evidence="9">
    <location>
        <begin position="52"/>
        <end position="70"/>
    </location>
</feature>
<keyword evidence="6" id="KW-0406">Ion transport</keyword>
<keyword evidence="8" id="KW-0407">Ion channel</keyword>
<dbReference type="InterPro" id="IPR029569">
    <property type="entry name" value="CALHM"/>
</dbReference>
<gene>
    <name evidence="11" type="primary">LOC113040692</name>
</gene>
<keyword evidence="3" id="KW-0813">Transport</keyword>
<keyword evidence="10" id="KW-1185">Reference proteome</keyword>
<dbReference type="AlphaFoldDB" id="A0A6P6J3I6"/>
<reference evidence="11" key="1">
    <citation type="submission" date="2025-08" db="UniProtKB">
        <authorList>
            <consortium name="RefSeq"/>
        </authorList>
    </citation>
    <scope>IDENTIFICATION</scope>
    <source>
        <strain evidence="11">Wakin</strain>
        <tissue evidence="11">Muscle</tissue>
    </source>
</reference>
<dbReference type="GeneID" id="113040692"/>
<evidence type="ECO:0000313" key="11">
    <source>
        <dbReference type="RefSeq" id="XP_026054750.1"/>
    </source>
</evidence>
<dbReference type="GO" id="GO:0005261">
    <property type="term" value="F:monoatomic cation channel activity"/>
    <property type="evidence" value="ECO:0007669"/>
    <property type="project" value="TreeGrafter"/>
</dbReference>
<evidence type="ECO:0000256" key="9">
    <source>
        <dbReference type="SAM" id="Phobius"/>
    </source>
</evidence>
<dbReference type="Proteomes" id="UP000515129">
    <property type="component" value="Chromosome 22"/>
</dbReference>
<dbReference type="KEGG" id="caua:113040692"/>
<dbReference type="PANTHER" id="PTHR32261:SF4">
    <property type="entry name" value="CALCIUM HOMEOSTASIS MODULATOR PROTEIN 6"/>
    <property type="match status" value="1"/>
</dbReference>
<comment type="similarity">
    <text evidence="2">Belongs to the CALHM family.</text>
</comment>
<evidence type="ECO:0000256" key="6">
    <source>
        <dbReference type="ARBA" id="ARBA00023065"/>
    </source>
</evidence>
<keyword evidence="7 9" id="KW-0472">Membrane</keyword>
<proteinExistence type="inferred from homology"/>
<name>A0A6P6J3I6_CARAU</name>
<evidence type="ECO:0000256" key="7">
    <source>
        <dbReference type="ARBA" id="ARBA00023136"/>
    </source>
</evidence>
<evidence type="ECO:0000256" key="8">
    <source>
        <dbReference type="ARBA" id="ARBA00023303"/>
    </source>
</evidence>
<evidence type="ECO:0000256" key="1">
    <source>
        <dbReference type="ARBA" id="ARBA00004141"/>
    </source>
</evidence>
<evidence type="ECO:0000256" key="4">
    <source>
        <dbReference type="ARBA" id="ARBA00022692"/>
    </source>
</evidence>
<evidence type="ECO:0000256" key="2">
    <source>
        <dbReference type="ARBA" id="ARBA00008497"/>
    </source>
</evidence>
<sequence>MMTFLQKQREILKFFAEFGSVTLSILLIGFIFVMNNTFTCPCRSDQNTTLTVSIFIGPAFFALVIMFHVLRPLRYGWFHCPNGTYDDNQQTWPKALISCLIPSVMWIFMLLLDGDYVACAMTDWKGIYVPNSVLNKSWCQPIEGLRNVTELLLLTRSYIHQSQYAGYVMITVFSVLSLAVVGIHDCCISGKCDRCPRRLLLFCGQIERHSEENDQGQDDVELSPTSTISTHPLVVFSKKD</sequence>
<dbReference type="PANTHER" id="PTHR32261">
    <property type="entry name" value="CALCIUM HOMEOSTASIS MODULATOR PROTEIN"/>
    <property type="match status" value="1"/>
</dbReference>
<protein>
    <submittedName>
        <fullName evidence="11">Uncharacterized protein LOC113040692</fullName>
    </submittedName>
</protein>
<evidence type="ECO:0000313" key="10">
    <source>
        <dbReference type="Proteomes" id="UP000515129"/>
    </source>
</evidence>
<feature type="transmembrane region" description="Helical" evidence="9">
    <location>
        <begin position="91"/>
        <end position="112"/>
    </location>
</feature>
<feature type="transmembrane region" description="Helical" evidence="9">
    <location>
        <begin position="164"/>
        <end position="188"/>
    </location>
</feature>
<dbReference type="RefSeq" id="XP_026054750.1">
    <property type="nucleotide sequence ID" value="XM_026198965.1"/>
</dbReference>
<keyword evidence="4 9" id="KW-0812">Transmembrane</keyword>
<dbReference type="GO" id="GO:0005886">
    <property type="term" value="C:plasma membrane"/>
    <property type="evidence" value="ECO:0007669"/>
    <property type="project" value="TreeGrafter"/>
</dbReference>
<dbReference type="GO" id="GO:1904669">
    <property type="term" value="P:ATP export"/>
    <property type="evidence" value="ECO:0007669"/>
    <property type="project" value="UniProtKB-ARBA"/>
</dbReference>
<dbReference type="OrthoDB" id="8740304at2759"/>
<organism evidence="10 11">
    <name type="scientific">Carassius auratus</name>
    <name type="common">Goldfish</name>
    <dbReference type="NCBI Taxonomy" id="7957"/>
    <lineage>
        <taxon>Eukaryota</taxon>
        <taxon>Metazoa</taxon>
        <taxon>Chordata</taxon>
        <taxon>Craniata</taxon>
        <taxon>Vertebrata</taxon>
        <taxon>Euteleostomi</taxon>
        <taxon>Actinopterygii</taxon>
        <taxon>Neopterygii</taxon>
        <taxon>Teleostei</taxon>
        <taxon>Ostariophysi</taxon>
        <taxon>Cypriniformes</taxon>
        <taxon>Cyprinidae</taxon>
        <taxon>Cyprininae</taxon>
        <taxon>Carassius</taxon>
    </lineage>
</organism>
<evidence type="ECO:0000256" key="5">
    <source>
        <dbReference type="ARBA" id="ARBA00022989"/>
    </source>
</evidence>
<dbReference type="Pfam" id="PF14798">
    <property type="entry name" value="Ca_hom_mod"/>
    <property type="match status" value="1"/>
</dbReference>
<comment type="subcellular location">
    <subcellularLocation>
        <location evidence="1">Membrane</location>
        <topology evidence="1">Multi-pass membrane protein</topology>
    </subcellularLocation>
</comment>
<keyword evidence="5 9" id="KW-1133">Transmembrane helix</keyword>
<accession>A0A6P6J3I6</accession>